<feature type="transmembrane region" description="Helical" evidence="7">
    <location>
        <begin position="175"/>
        <end position="197"/>
    </location>
</feature>
<evidence type="ECO:0000256" key="7">
    <source>
        <dbReference type="RuleBase" id="RU363032"/>
    </source>
</evidence>
<dbReference type="AlphaFoldDB" id="A0A8J8SGP1"/>
<comment type="subcellular location">
    <subcellularLocation>
        <location evidence="1 7">Cell membrane</location>
        <topology evidence="1 7">Multi-pass membrane protein</topology>
    </subcellularLocation>
</comment>
<feature type="transmembrane region" description="Helical" evidence="7">
    <location>
        <begin position="70"/>
        <end position="91"/>
    </location>
</feature>
<evidence type="ECO:0000256" key="4">
    <source>
        <dbReference type="ARBA" id="ARBA00022692"/>
    </source>
</evidence>
<reference evidence="9" key="1">
    <citation type="submission" date="2020-07" db="EMBL/GenBank/DDBJ databases">
        <title>Vallitalea pronyensis genome.</title>
        <authorList>
            <person name="Postec A."/>
        </authorList>
    </citation>
    <scope>NUCLEOTIDE SEQUENCE</scope>
    <source>
        <strain evidence="9">FatNI3</strain>
    </source>
</reference>
<protein>
    <submittedName>
        <fullName evidence="9">Carbohydrate ABC transporter permease</fullName>
    </submittedName>
</protein>
<dbReference type="CDD" id="cd06261">
    <property type="entry name" value="TM_PBP2"/>
    <property type="match status" value="1"/>
</dbReference>
<gene>
    <name evidence="9" type="ORF">HZI73_11155</name>
</gene>
<sequence>MKKKWPLYVVSLLCVIPVVLAIIPFVIMVLTSFTQNTDIGLRFNFNEMNVVNYKALYRNFNFLNSLKNSIIVVSCACFFNCLIASMAGYGFAKKEFFLKEQIFWIYLITLMVPGQAIIVPLFIIMNKLDLLNTYTALFVPIINAFGVFLTKQFIEAVPDELLEAARIDGCGEIRSFFSVIIPLIKPVLISLTVFTFVTSWNDFIWPLVTVNNSKMNTLTLSLSLLQGNYSTNYGLLMAGTTVTFLPPFILYVILQKQFVEGIALNGLKG</sequence>
<evidence type="ECO:0000256" key="1">
    <source>
        <dbReference type="ARBA" id="ARBA00004651"/>
    </source>
</evidence>
<name>A0A8J8SGP1_9FIRM</name>
<dbReference type="KEGG" id="vpy:HZI73_11155"/>
<evidence type="ECO:0000313" key="9">
    <source>
        <dbReference type="EMBL" id="QUI22811.1"/>
    </source>
</evidence>
<keyword evidence="2 7" id="KW-0813">Transport</keyword>
<dbReference type="PROSITE" id="PS50928">
    <property type="entry name" value="ABC_TM1"/>
    <property type="match status" value="1"/>
</dbReference>
<dbReference type="Proteomes" id="UP000683246">
    <property type="component" value="Chromosome"/>
</dbReference>
<dbReference type="GO" id="GO:0055085">
    <property type="term" value="P:transmembrane transport"/>
    <property type="evidence" value="ECO:0007669"/>
    <property type="project" value="InterPro"/>
</dbReference>
<dbReference type="EMBL" id="CP058649">
    <property type="protein sequence ID" value="QUI22811.1"/>
    <property type="molecule type" value="Genomic_DNA"/>
</dbReference>
<dbReference type="RefSeq" id="WP_212698307.1">
    <property type="nucleotide sequence ID" value="NZ_CP058649.1"/>
</dbReference>
<keyword evidence="6 7" id="KW-0472">Membrane</keyword>
<feature type="transmembrane region" description="Helical" evidence="7">
    <location>
        <begin position="233"/>
        <end position="254"/>
    </location>
</feature>
<keyword evidence="5 7" id="KW-1133">Transmembrane helix</keyword>
<dbReference type="PANTHER" id="PTHR43744">
    <property type="entry name" value="ABC TRANSPORTER PERMEASE PROTEIN MG189-RELATED-RELATED"/>
    <property type="match status" value="1"/>
</dbReference>
<evidence type="ECO:0000256" key="2">
    <source>
        <dbReference type="ARBA" id="ARBA00022448"/>
    </source>
</evidence>
<dbReference type="InterPro" id="IPR035906">
    <property type="entry name" value="MetI-like_sf"/>
</dbReference>
<dbReference type="InterPro" id="IPR000515">
    <property type="entry name" value="MetI-like"/>
</dbReference>
<dbReference type="Gene3D" id="1.10.3720.10">
    <property type="entry name" value="MetI-like"/>
    <property type="match status" value="1"/>
</dbReference>
<dbReference type="SUPFAM" id="SSF161098">
    <property type="entry name" value="MetI-like"/>
    <property type="match status" value="1"/>
</dbReference>
<evidence type="ECO:0000256" key="5">
    <source>
        <dbReference type="ARBA" id="ARBA00022989"/>
    </source>
</evidence>
<keyword evidence="3" id="KW-1003">Cell membrane</keyword>
<dbReference type="GO" id="GO:0005886">
    <property type="term" value="C:plasma membrane"/>
    <property type="evidence" value="ECO:0007669"/>
    <property type="project" value="UniProtKB-SubCell"/>
</dbReference>
<evidence type="ECO:0000256" key="6">
    <source>
        <dbReference type="ARBA" id="ARBA00023136"/>
    </source>
</evidence>
<organism evidence="9 10">
    <name type="scientific">Vallitalea pronyensis</name>
    <dbReference type="NCBI Taxonomy" id="1348613"/>
    <lineage>
        <taxon>Bacteria</taxon>
        <taxon>Bacillati</taxon>
        <taxon>Bacillota</taxon>
        <taxon>Clostridia</taxon>
        <taxon>Lachnospirales</taxon>
        <taxon>Vallitaleaceae</taxon>
        <taxon>Vallitalea</taxon>
    </lineage>
</organism>
<proteinExistence type="inferred from homology"/>
<feature type="domain" description="ABC transmembrane type-1" evidence="8">
    <location>
        <begin position="66"/>
        <end position="254"/>
    </location>
</feature>
<evidence type="ECO:0000256" key="3">
    <source>
        <dbReference type="ARBA" id="ARBA00022475"/>
    </source>
</evidence>
<keyword evidence="4 7" id="KW-0812">Transmembrane</keyword>
<accession>A0A8J8SGP1</accession>
<feature type="transmembrane region" description="Helical" evidence="7">
    <location>
        <begin position="7"/>
        <end position="33"/>
    </location>
</feature>
<evidence type="ECO:0000259" key="8">
    <source>
        <dbReference type="PROSITE" id="PS50928"/>
    </source>
</evidence>
<dbReference type="Pfam" id="PF00528">
    <property type="entry name" value="BPD_transp_1"/>
    <property type="match status" value="1"/>
</dbReference>
<dbReference type="PANTHER" id="PTHR43744:SF12">
    <property type="entry name" value="ABC TRANSPORTER PERMEASE PROTEIN MG189-RELATED"/>
    <property type="match status" value="1"/>
</dbReference>
<evidence type="ECO:0000313" key="10">
    <source>
        <dbReference type="Proteomes" id="UP000683246"/>
    </source>
</evidence>
<feature type="transmembrane region" description="Helical" evidence="7">
    <location>
        <begin position="131"/>
        <end position="154"/>
    </location>
</feature>
<keyword evidence="10" id="KW-1185">Reference proteome</keyword>
<comment type="similarity">
    <text evidence="7">Belongs to the binding-protein-dependent transport system permease family.</text>
</comment>
<feature type="transmembrane region" description="Helical" evidence="7">
    <location>
        <begin position="103"/>
        <end position="125"/>
    </location>
</feature>